<reference evidence="2" key="1">
    <citation type="submission" date="2022-04" db="EMBL/GenBank/DDBJ databases">
        <authorList>
            <person name="Criscuolo A."/>
        </authorList>
    </citation>
    <scope>NUCLEOTIDE SEQUENCE</scope>
    <source>
        <strain evidence="2">CIP111895</strain>
    </source>
</reference>
<organism evidence="2 3">
    <name type="scientific">Neobacillus rhizosphaerae</name>
    <dbReference type="NCBI Taxonomy" id="2880965"/>
    <lineage>
        <taxon>Bacteria</taxon>
        <taxon>Bacillati</taxon>
        <taxon>Bacillota</taxon>
        <taxon>Bacilli</taxon>
        <taxon>Bacillales</taxon>
        <taxon>Bacillaceae</taxon>
        <taxon>Neobacillus</taxon>
    </lineage>
</organism>
<evidence type="ECO:0000259" key="1">
    <source>
        <dbReference type="Pfam" id="PF01170"/>
    </source>
</evidence>
<dbReference type="InterPro" id="IPR000241">
    <property type="entry name" value="RlmKL-like_Mtase"/>
</dbReference>
<dbReference type="Gene3D" id="3.40.50.150">
    <property type="entry name" value="Vaccinia Virus protein VP39"/>
    <property type="match status" value="1"/>
</dbReference>
<dbReference type="Pfam" id="PF01170">
    <property type="entry name" value="UPF0020"/>
    <property type="match status" value="1"/>
</dbReference>
<dbReference type="EMBL" id="CALBWS010000031">
    <property type="protein sequence ID" value="CAH2716693.1"/>
    <property type="molecule type" value="Genomic_DNA"/>
</dbReference>
<dbReference type="SUPFAM" id="SSF53335">
    <property type="entry name" value="S-adenosyl-L-methionine-dependent methyltransferases"/>
    <property type="match status" value="1"/>
</dbReference>
<proteinExistence type="predicted"/>
<dbReference type="PANTHER" id="PTHR14911">
    <property type="entry name" value="THUMP DOMAIN-CONTAINING"/>
    <property type="match status" value="1"/>
</dbReference>
<evidence type="ECO:0000313" key="3">
    <source>
        <dbReference type="Proteomes" id="UP000838308"/>
    </source>
</evidence>
<dbReference type="CDD" id="cd02440">
    <property type="entry name" value="AdoMet_MTases"/>
    <property type="match status" value="1"/>
</dbReference>
<protein>
    <recommendedName>
        <fullName evidence="1">Ribosomal RNA large subunit methyltransferase K/L-like methyltransferase domain-containing protein</fullName>
    </recommendedName>
</protein>
<accession>A0ABM9EVN4</accession>
<dbReference type="Proteomes" id="UP000838308">
    <property type="component" value="Unassembled WGS sequence"/>
</dbReference>
<keyword evidence="3" id="KW-1185">Reference proteome</keyword>
<sequence>MFDNVLDFTPQNETTYIYTYACSEDERSLCALEIRSLFGKVSQSNVLESFVKIDPSRSPFIKERISVIYEAENLADLYQQVVALQLRGATFKVTFVKNNGQAKNANEGFEKRRAIEREIGLHVNGIADLRQPDRLFGVMHVNGRWVFGEHVKSEAVWYRHQKKPNGYSTALSTRVARAVVNIAIPNPNGIKAIDPCCGIGTVLVEARSMGIDMVGSDRNQLILPGARENMAHFGLFGEINLADIRDITNHYDVAIIDLPYNLCSVITPEEQLEILQCARGLADKVVVVTVEPVDEILIKAGFSIIDRAIAKKGLFIREVIVCN</sequence>
<feature type="domain" description="Ribosomal RNA large subunit methyltransferase K/L-like methyltransferase" evidence="1">
    <location>
        <begin position="163"/>
        <end position="260"/>
    </location>
</feature>
<dbReference type="InterPro" id="IPR029063">
    <property type="entry name" value="SAM-dependent_MTases_sf"/>
</dbReference>
<name>A0ABM9EVN4_9BACI</name>
<dbReference type="RefSeq" id="WP_248736935.1">
    <property type="nucleotide sequence ID" value="NZ_CALBWS010000031.1"/>
</dbReference>
<gene>
    <name evidence="2" type="ORF">BACCIP111895_03881</name>
</gene>
<comment type="caution">
    <text evidence="2">The sequence shown here is derived from an EMBL/GenBank/DDBJ whole genome shotgun (WGS) entry which is preliminary data.</text>
</comment>
<dbReference type="PANTHER" id="PTHR14911:SF13">
    <property type="entry name" value="TRNA (GUANINE(6)-N2)-METHYLTRANSFERASE THUMP3"/>
    <property type="match status" value="1"/>
</dbReference>
<evidence type="ECO:0000313" key="2">
    <source>
        <dbReference type="EMBL" id="CAH2716693.1"/>
    </source>
</evidence>